<dbReference type="InterPro" id="IPR018506">
    <property type="entry name" value="Cyt_B5_heme-BS"/>
</dbReference>
<keyword evidence="6" id="KW-0472">Membrane</keyword>
<name>A0AAQ3WFG6_PASNO</name>
<dbReference type="PANTHER" id="PTHR19359">
    <property type="entry name" value="CYTOCHROME B5"/>
    <property type="match status" value="1"/>
</dbReference>
<dbReference type="PANTHER" id="PTHR19359:SF144">
    <property type="entry name" value="CYTOCHROME B5"/>
    <property type="match status" value="1"/>
</dbReference>
<evidence type="ECO:0000256" key="3">
    <source>
        <dbReference type="ARBA" id="ARBA00022692"/>
    </source>
</evidence>
<keyword evidence="2 8" id="KW-0349">Heme</keyword>
<dbReference type="EMBL" id="CP144746">
    <property type="protein sequence ID" value="WVZ59621.1"/>
    <property type="molecule type" value="Genomic_DNA"/>
</dbReference>
<evidence type="ECO:0000259" key="9">
    <source>
        <dbReference type="PROSITE" id="PS50255"/>
    </source>
</evidence>
<keyword evidence="4 8" id="KW-0479">Metal-binding</keyword>
<dbReference type="Gene3D" id="3.10.120.10">
    <property type="entry name" value="Cytochrome b5-like heme/steroid binding domain"/>
    <property type="match status" value="1"/>
</dbReference>
<reference evidence="10 11" key="1">
    <citation type="submission" date="2024-02" db="EMBL/GenBank/DDBJ databases">
        <title>High-quality chromosome-scale genome assembly of Pensacola bahiagrass (Paspalum notatum Flugge var. saurae).</title>
        <authorList>
            <person name="Vega J.M."/>
            <person name="Podio M."/>
            <person name="Orjuela J."/>
            <person name="Siena L.A."/>
            <person name="Pessino S.C."/>
            <person name="Combes M.C."/>
            <person name="Mariac C."/>
            <person name="Albertini E."/>
            <person name="Pupilli F."/>
            <person name="Ortiz J.P.A."/>
            <person name="Leblanc O."/>
        </authorList>
    </citation>
    <scope>NUCLEOTIDE SEQUENCE [LARGE SCALE GENOMIC DNA]</scope>
    <source>
        <strain evidence="10">R1</strain>
        <tissue evidence="10">Leaf</tissue>
    </source>
</reference>
<dbReference type="Pfam" id="PF00173">
    <property type="entry name" value="Cyt-b5"/>
    <property type="match status" value="1"/>
</dbReference>
<sequence length="161" mass="17905">MAGEKKVFGFEEVARHNVTKDCWIIIAGKVYDVTPFMDEHPGGDEVLLAVTGKDATSDFEDIGHSDSAREMMEKYHIGQIDASTIPAKRTYVNPQQAPNHANKDNDFLIKILQFLVPIMILGLAFGIRQYTKSEYPETDISKTATFSTYTAKKSSSTGHDT</sequence>
<dbReference type="InterPro" id="IPR050668">
    <property type="entry name" value="Cytochrome_b5"/>
</dbReference>
<dbReference type="InterPro" id="IPR001199">
    <property type="entry name" value="Cyt_B5-like_heme/steroid-bd"/>
</dbReference>
<evidence type="ECO:0000256" key="5">
    <source>
        <dbReference type="ARBA" id="ARBA00023004"/>
    </source>
</evidence>
<dbReference type="GO" id="GO:0016020">
    <property type="term" value="C:membrane"/>
    <property type="evidence" value="ECO:0007669"/>
    <property type="project" value="UniProtKB-SubCell"/>
</dbReference>
<feature type="domain" description="Cytochrome b5 heme-binding" evidence="9">
    <location>
        <begin position="5"/>
        <end position="81"/>
    </location>
</feature>
<comment type="subcellular location">
    <subcellularLocation>
        <location evidence="1">Membrane</location>
    </subcellularLocation>
</comment>
<keyword evidence="3" id="KW-0812">Transmembrane</keyword>
<keyword evidence="11" id="KW-1185">Reference proteome</keyword>
<comment type="similarity">
    <text evidence="7 8">Belongs to the cytochrome b5 family.</text>
</comment>
<proteinExistence type="inferred from homology"/>
<dbReference type="PROSITE" id="PS50255">
    <property type="entry name" value="CYTOCHROME_B5_2"/>
    <property type="match status" value="1"/>
</dbReference>
<gene>
    <name evidence="10" type="ORF">U9M48_009737</name>
</gene>
<dbReference type="InterPro" id="IPR036400">
    <property type="entry name" value="Cyt_B5-like_heme/steroid_sf"/>
</dbReference>
<accession>A0AAQ3WFG6</accession>
<dbReference type="SUPFAM" id="SSF55856">
    <property type="entry name" value="Cytochrome b5-like heme/steroid binding domain"/>
    <property type="match status" value="1"/>
</dbReference>
<dbReference type="GO" id="GO:0046872">
    <property type="term" value="F:metal ion binding"/>
    <property type="evidence" value="ECO:0007669"/>
    <property type="project" value="UniProtKB-UniRule"/>
</dbReference>
<dbReference type="GO" id="GO:0020037">
    <property type="term" value="F:heme binding"/>
    <property type="evidence" value="ECO:0007669"/>
    <property type="project" value="UniProtKB-UniRule"/>
</dbReference>
<dbReference type="FunFam" id="3.10.120.10:FF:000002">
    <property type="entry name" value="Cytochrome b5 type B"/>
    <property type="match status" value="1"/>
</dbReference>
<evidence type="ECO:0000313" key="11">
    <source>
        <dbReference type="Proteomes" id="UP001341281"/>
    </source>
</evidence>
<evidence type="ECO:0000256" key="2">
    <source>
        <dbReference type="ARBA" id="ARBA00022617"/>
    </source>
</evidence>
<dbReference type="PROSITE" id="PS00191">
    <property type="entry name" value="CYTOCHROME_B5_1"/>
    <property type="match status" value="1"/>
</dbReference>
<evidence type="ECO:0000256" key="6">
    <source>
        <dbReference type="ARBA" id="ARBA00023136"/>
    </source>
</evidence>
<keyword evidence="5 8" id="KW-0408">Iron</keyword>
<evidence type="ECO:0000256" key="4">
    <source>
        <dbReference type="ARBA" id="ARBA00022723"/>
    </source>
</evidence>
<evidence type="ECO:0000256" key="1">
    <source>
        <dbReference type="ARBA" id="ARBA00004370"/>
    </source>
</evidence>
<dbReference type="AlphaFoldDB" id="A0AAQ3WFG6"/>
<dbReference type="SMART" id="SM01117">
    <property type="entry name" value="Cyt-b5"/>
    <property type="match status" value="1"/>
</dbReference>
<dbReference type="PRINTS" id="PR00363">
    <property type="entry name" value="CYTOCHROMEB5"/>
</dbReference>
<protein>
    <recommendedName>
        <fullName evidence="9">Cytochrome b5 heme-binding domain-containing protein</fullName>
    </recommendedName>
</protein>
<organism evidence="10 11">
    <name type="scientific">Paspalum notatum var. saurae</name>
    <dbReference type="NCBI Taxonomy" id="547442"/>
    <lineage>
        <taxon>Eukaryota</taxon>
        <taxon>Viridiplantae</taxon>
        <taxon>Streptophyta</taxon>
        <taxon>Embryophyta</taxon>
        <taxon>Tracheophyta</taxon>
        <taxon>Spermatophyta</taxon>
        <taxon>Magnoliopsida</taxon>
        <taxon>Liliopsida</taxon>
        <taxon>Poales</taxon>
        <taxon>Poaceae</taxon>
        <taxon>PACMAD clade</taxon>
        <taxon>Panicoideae</taxon>
        <taxon>Andropogonodae</taxon>
        <taxon>Paspaleae</taxon>
        <taxon>Paspalinae</taxon>
        <taxon>Paspalum</taxon>
    </lineage>
</organism>
<dbReference type="Proteomes" id="UP001341281">
    <property type="component" value="Chromosome 02"/>
</dbReference>
<evidence type="ECO:0000313" key="10">
    <source>
        <dbReference type="EMBL" id="WVZ59621.1"/>
    </source>
</evidence>
<evidence type="ECO:0000256" key="7">
    <source>
        <dbReference type="ARBA" id="ARBA00038168"/>
    </source>
</evidence>
<evidence type="ECO:0000256" key="8">
    <source>
        <dbReference type="RuleBase" id="RU362121"/>
    </source>
</evidence>